<feature type="region of interest" description="Disordered" evidence="1">
    <location>
        <begin position="1"/>
        <end position="45"/>
    </location>
</feature>
<dbReference type="EMBL" id="JN602207">
    <property type="protein sequence ID" value="AFO69318.1"/>
    <property type="molecule type" value="Genomic_DNA"/>
</dbReference>
<sequence length="45" mass="4695">MDEVARAMDEPPQLIMSSEPPTDGAVDEGVPGDGDGDRHPADYPG</sequence>
<dbReference type="AlphaFoldDB" id="A0A023GXF5"/>
<name>A0A023GXF5_AMYOR</name>
<evidence type="ECO:0000256" key="1">
    <source>
        <dbReference type="SAM" id="MobiDB-lite"/>
    </source>
</evidence>
<organism evidence="2">
    <name type="scientific">Amycolatopsis orientalis subsp. vinearia</name>
    <dbReference type="NCBI Taxonomy" id="797057"/>
    <lineage>
        <taxon>Bacteria</taxon>
        <taxon>Bacillati</taxon>
        <taxon>Actinomycetota</taxon>
        <taxon>Actinomycetes</taxon>
        <taxon>Pseudonocardiales</taxon>
        <taxon>Pseudonocardiaceae</taxon>
        <taxon>Amycolatopsis</taxon>
    </lineage>
</organism>
<accession>A0A023GXF5</accession>
<protein>
    <submittedName>
        <fullName evidence="2">Uncharacterized protein</fullName>
    </submittedName>
</protein>
<proteinExistence type="predicted"/>
<feature type="compositionally biased region" description="Basic and acidic residues" evidence="1">
    <location>
        <begin position="35"/>
        <end position="45"/>
    </location>
</feature>
<reference evidence="2" key="1">
    <citation type="journal article" date="2014" name="Nature">
        <title>Co-opting sulphur-carrier proteins from primary metabolic pathways for 2-thiosugar biosynthesis.</title>
        <authorList>
            <person name="Sasaki E."/>
            <person name="Zhang X."/>
            <person name="Sun H.G."/>
            <person name="Lu M.Y."/>
            <person name="Liu T.L."/>
            <person name="Ou A."/>
            <person name="Li J.Y."/>
            <person name="Chen Y.H."/>
            <person name="Ealick S.E."/>
            <person name="Liu H.W."/>
        </authorList>
    </citation>
    <scope>NUCLEOTIDE SEQUENCE</scope>
    <source>
        <strain evidence="2">BA-07585</strain>
    </source>
</reference>
<evidence type="ECO:0000313" key="2">
    <source>
        <dbReference type="EMBL" id="AFO69318.1"/>
    </source>
</evidence>